<name>A0A1I2A1R2_9BACI</name>
<protein>
    <submittedName>
        <fullName evidence="1">YlzJ-like protein</fullName>
    </submittedName>
</protein>
<dbReference type="OrthoDB" id="1683573at2"/>
<accession>A0A1I2A1R2</accession>
<dbReference type="InterPro" id="IPR025619">
    <property type="entry name" value="YlzJ"/>
</dbReference>
<proteinExistence type="predicted"/>
<dbReference type="AlphaFoldDB" id="A0A1I2A1R2"/>
<evidence type="ECO:0000313" key="2">
    <source>
        <dbReference type="Proteomes" id="UP000199516"/>
    </source>
</evidence>
<reference evidence="1 2" key="1">
    <citation type="submission" date="2016-10" db="EMBL/GenBank/DDBJ databases">
        <authorList>
            <person name="de Groot N.N."/>
        </authorList>
    </citation>
    <scope>NUCLEOTIDE SEQUENCE [LARGE SCALE GENOMIC DNA]</scope>
    <source>
        <strain evidence="1 2">DSM 23995</strain>
    </source>
</reference>
<dbReference type="STRING" id="930128.SAMN05192532_101608"/>
<gene>
    <name evidence="1" type="ORF">SAMN05192532_101608</name>
</gene>
<evidence type="ECO:0000313" key="1">
    <source>
        <dbReference type="EMBL" id="SFE37912.1"/>
    </source>
</evidence>
<dbReference type="Proteomes" id="UP000199516">
    <property type="component" value="Unassembled WGS sequence"/>
</dbReference>
<dbReference type="RefSeq" id="WP_091657130.1">
    <property type="nucleotide sequence ID" value="NZ_FONT01000001.1"/>
</dbReference>
<organism evidence="1 2">
    <name type="scientific">Alteribacillus iranensis</name>
    <dbReference type="NCBI Taxonomy" id="930128"/>
    <lineage>
        <taxon>Bacteria</taxon>
        <taxon>Bacillati</taxon>
        <taxon>Bacillota</taxon>
        <taxon>Bacilli</taxon>
        <taxon>Bacillales</taxon>
        <taxon>Bacillaceae</taxon>
        <taxon>Alteribacillus</taxon>
    </lineage>
</organism>
<sequence>MILYTPLSNEEIFPADEKEWEQRKDIPIEFGMVTIRKESDKWTVCCLQSSNPQDYLSPKYQPGTEWVL</sequence>
<dbReference type="Pfam" id="PF14035">
    <property type="entry name" value="YlzJ"/>
    <property type="match status" value="1"/>
</dbReference>
<keyword evidence="2" id="KW-1185">Reference proteome</keyword>
<dbReference type="EMBL" id="FONT01000001">
    <property type="protein sequence ID" value="SFE37912.1"/>
    <property type="molecule type" value="Genomic_DNA"/>
</dbReference>